<dbReference type="GO" id="GO:0044874">
    <property type="term" value="P:lipoprotein localization to outer membrane"/>
    <property type="evidence" value="ECO:0007669"/>
    <property type="project" value="TreeGrafter"/>
</dbReference>
<dbReference type="GO" id="GO:0098797">
    <property type="term" value="C:plasma membrane protein complex"/>
    <property type="evidence" value="ECO:0007669"/>
    <property type="project" value="TreeGrafter"/>
</dbReference>
<sequence>MSSTTSAPPSASSPSFQERLDHWRSFGQSSRLLRPIHRLLGLAELAVFRLRYYSGLSLLALIGVILAVGLVTSAAFFAQAVDTVMMRRELDEYSRITQRPPFSARVFAASSTSVPLTLERAETLGGHVGDTLAGEVGLPVARMTLLADSGVMELRPPADSQYAGSRALEDVSVIYLQDVQDHIAVEGAPLDDGASGPRLEVWMHQSLAERLGVQLDDPFELHASSAEGNLPIVVRGFWQSLDPKDAYWTNDPDQTLRTKLLVRRNDYISHVEPYLAVKVRTATWHVVLDEHRAQPAQARQYKEGFERAAIIIQKYLPDARLTAPTVSLEKFVGRQTALTTLLLGFNVPALGFLIYFLVLTSAVIAYWQRRETAILLSRGIPRLSILNYTLIEGSLLFLIGCPLGLLFGVLVARLMGYAESFLSFSPRPPLPVSLHGLNLPLTLATLGVVLVAKLWTVAAASKETVVSQQREHARPSRGPFWYRNFLDLLLILPTLYAYQQLLNRGSLGALIQDRPEDLYQDPLLILVPALFIVVLSLLVMRLFPLFMALLDRAAAFLPSFTGYLALRQLGRQSQNYINPLLLVIVSLALGVYTLSMAASMDQWLVDRVYYRVGADLTFTPYLESEAISATPGGGADWIPPDDEFAALPGVVAATRVGDYPAEIRLATRSGGIEARFLGLDRVKFPQVAWFRNDFARESLGSLMNRLALVPDGILVSQRFLEENTLQIGDKVSILVIPDFGASVNTQFTVVGTYEYFPTVYEDTVTVVGNLEYIFSFFGVGMPHNIWLRLAPGVNGQAVREAIPTTGIEAVNVQDTQAILAEEQAQMERVGVFGTLTVSFLAAAAMAALGLLTYSYASLHERLFQFSVLRAVGLRRIQIVAQVVMEYAVLTLYGAAAGVFCGRLAAQLFVPLFRVSSSGPGTPLPPLLPVIADEQILPMALTFAGVMVVLEVLIISSAFYRRLFEALRLGHQA</sequence>
<comment type="caution">
    <text evidence="9">The sequence shown here is derived from an EMBL/GenBank/DDBJ whole genome shotgun (WGS) entry which is preliminary data.</text>
</comment>
<evidence type="ECO:0000256" key="7">
    <source>
        <dbReference type="SAM" id="Phobius"/>
    </source>
</evidence>
<dbReference type="Proteomes" id="UP000317371">
    <property type="component" value="Unassembled WGS sequence"/>
</dbReference>
<name>A0A540VGV5_9CHLR</name>
<gene>
    <name evidence="9" type="ORF">FKZ61_09660</name>
</gene>
<evidence type="ECO:0000256" key="4">
    <source>
        <dbReference type="ARBA" id="ARBA00022692"/>
    </source>
</evidence>
<evidence type="ECO:0000256" key="1">
    <source>
        <dbReference type="ARBA" id="ARBA00004651"/>
    </source>
</evidence>
<comment type="similarity">
    <text evidence="2">Belongs to the ABC-4 integral membrane protein family. LolC/E subfamily.</text>
</comment>
<dbReference type="InterPro" id="IPR003838">
    <property type="entry name" value="ABC3_permease_C"/>
</dbReference>
<feature type="transmembrane region" description="Helical" evidence="7">
    <location>
        <begin position="341"/>
        <end position="367"/>
    </location>
</feature>
<proteinExistence type="inferred from homology"/>
<keyword evidence="5 7" id="KW-1133">Transmembrane helix</keyword>
<feature type="domain" description="ABC3 transporter permease C-terminal" evidence="8">
    <location>
        <begin position="351"/>
        <end position="460"/>
    </location>
</feature>
<accession>A0A540VGV5</accession>
<feature type="transmembrane region" description="Helical" evidence="7">
    <location>
        <begin position="576"/>
        <end position="594"/>
    </location>
</feature>
<keyword evidence="4 7" id="KW-0812">Transmembrane</keyword>
<dbReference type="OrthoDB" id="135040at2"/>
<dbReference type="InParanoid" id="A0A540VGV5"/>
<feature type="domain" description="ABC3 transporter permease C-terminal" evidence="8">
    <location>
        <begin position="839"/>
        <end position="960"/>
    </location>
</feature>
<evidence type="ECO:0000313" key="10">
    <source>
        <dbReference type="Proteomes" id="UP000317371"/>
    </source>
</evidence>
<dbReference type="EMBL" id="VIGC01000010">
    <property type="protein sequence ID" value="TQE95997.1"/>
    <property type="molecule type" value="Genomic_DNA"/>
</dbReference>
<evidence type="ECO:0000256" key="2">
    <source>
        <dbReference type="ARBA" id="ARBA00005236"/>
    </source>
</evidence>
<evidence type="ECO:0000256" key="3">
    <source>
        <dbReference type="ARBA" id="ARBA00022475"/>
    </source>
</evidence>
<feature type="transmembrane region" description="Helical" evidence="7">
    <location>
        <begin position="518"/>
        <end position="538"/>
    </location>
</feature>
<protein>
    <submittedName>
        <fullName evidence="9">ABC transporter permease</fullName>
    </submittedName>
</protein>
<feature type="transmembrane region" description="Helical" evidence="7">
    <location>
        <begin position="480"/>
        <end position="498"/>
    </location>
</feature>
<evidence type="ECO:0000256" key="6">
    <source>
        <dbReference type="ARBA" id="ARBA00023136"/>
    </source>
</evidence>
<evidence type="ECO:0000313" key="9">
    <source>
        <dbReference type="EMBL" id="TQE95997.1"/>
    </source>
</evidence>
<dbReference type="RefSeq" id="WP_141609914.1">
    <property type="nucleotide sequence ID" value="NZ_VIGC02000010.1"/>
</dbReference>
<keyword evidence="3" id="KW-1003">Cell membrane</keyword>
<feature type="transmembrane region" description="Helical" evidence="7">
    <location>
        <begin position="58"/>
        <end position="78"/>
    </location>
</feature>
<feature type="transmembrane region" description="Helical" evidence="7">
    <location>
        <begin position="388"/>
        <end position="417"/>
    </location>
</feature>
<dbReference type="Pfam" id="PF02687">
    <property type="entry name" value="FtsX"/>
    <property type="match status" value="2"/>
</dbReference>
<comment type="subcellular location">
    <subcellularLocation>
        <location evidence="1">Cell membrane</location>
        <topology evidence="1">Multi-pass membrane protein</topology>
    </subcellularLocation>
</comment>
<organism evidence="9 10">
    <name type="scientific">Litorilinea aerophila</name>
    <dbReference type="NCBI Taxonomy" id="1204385"/>
    <lineage>
        <taxon>Bacteria</taxon>
        <taxon>Bacillati</taxon>
        <taxon>Chloroflexota</taxon>
        <taxon>Caldilineae</taxon>
        <taxon>Caldilineales</taxon>
        <taxon>Caldilineaceae</taxon>
        <taxon>Litorilinea</taxon>
    </lineage>
</organism>
<feature type="transmembrane region" description="Helical" evidence="7">
    <location>
        <begin position="829"/>
        <end position="856"/>
    </location>
</feature>
<evidence type="ECO:0000259" key="8">
    <source>
        <dbReference type="Pfam" id="PF02687"/>
    </source>
</evidence>
<dbReference type="AlphaFoldDB" id="A0A540VGV5"/>
<dbReference type="PANTHER" id="PTHR30489">
    <property type="entry name" value="LIPOPROTEIN-RELEASING SYSTEM TRANSMEMBRANE PROTEIN LOLE"/>
    <property type="match status" value="1"/>
</dbReference>
<evidence type="ECO:0000256" key="5">
    <source>
        <dbReference type="ARBA" id="ARBA00022989"/>
    </source>
</evidence>
<dbReference type="InterPro" id="IPR051447">
    <property type="entry name" value="Lipoprotein-release_system"/>
</dbReference>
<keyword evidence="6 7" id="KW-0472">Membrane</keyword>
<feature type="transmembrane region" description="Helical" evidence="7">
    <location>
        <begin position="437"/>
        <end position="460"/>
    </location>
</feature>
<feature type="transmembrane region" description="Helical" evidence="7">
    <location>
        <begin position="935"/>
        <end position="959"/>
    </location>
</feature>
<reference evidence="9 10" key="1">
    <citation type="submission" date="2019-06" db="EMBL/GenBank/DDBJ databases">
        <title>Genome sequence of Litorilinea aerophila BAA-2444.</title>
        <authorList>
            <person name="Maclea K.S."/>
            <person name="Maurais E.G."/>
            <person name="Iannazzi L.C."/>
        </authorList>
    </citation>
    <scope>NUCLEOTIDE SEQUENCE [LARGE SCALE GENOMIC DNA]</scope>
    <source>
        <strain evidence="9 10">ATCC BAA-2444</strain>
    </source>
</reference>
<dbReference type="PANTHER" id="PTHR30489:SF0">
    <property type="entry name" value="LIPOPROTEIN-RELEASING SYSTEM TRANSMEMBRANE PROTEIN LOLE"/>
    <property type="match status" value="1"/>
</dbReference>
<keyword evidence="10" id="KW-1185">Reference proteome</keyword>